<dbReference type="AlphaFoldDB" id="X6PBW4"/>
<protein>
    <submittedName>
        <fullName evidence="3">PHD zinc finger-containing protein</fullName>
    </submittedName>
</protein>
<evidence type="ECO:0000256" key="1">
    <source>
        <dbReference type="SAM" id="MobiDB-lite"/>
    </source>
</evidence>
<dbReference type="Pfam" id="PF01593">
    <property type="entry name" value="Amino_oxidase"/>
    <property type="match status" value="1"/>
</dbReference>
<name>X6PBW4_RETFI</name>
<feature type="compositionally biased region" description="Basic and acidic residues" evidence="1">
    <location>
        <begin position="222"/>
        <end position="234"/>
    </location>
</feature>
<keyword evidence="4" id="KW-1185">Reference proteome</keyword>
<evidence type="ECO:0000259" key="2">
    <source>
        <dbReference type="Pfam" id="PF01593"/>
    </source>
</evidence>
<feature type="compositionally biased region" description="Basic residues" evidence="1">
    <location>
        <begin position="235"/>
        <end position="266"/>
    </location>
</feature>
<sequence>MDLQKPVNDILFFAGEHCSYKYPDTVAGAYLSGLQAAGDIEDMNKRWPDIKIDMPYLASTSMLENERKREQQYTPGVTPRHKAIARKKARERFLREQIGLHNFKYNSYDMYIHNEYKDAVLQKDQVVQVSSSLLEETKKSLLDGTIWNQDIVPITNDASSSSELEELSQVFFFFFVIYFFYKKKKYDLIADIKNKRRIYELDNTIDKDSNDDTELSPINSSRRKDKEKKKDLTSKPRHSKSSSGKHQHQHHRHHHHDKHHSKHRHGTIAGSSSGHHSRTRSKDSKEHKMKSQNMHKGKGNEKTHDNSKNGSKDHDWLNPQKTGHPNLEMTETDKNVLKKAKEEISKYVRKYLSKQSIFSNKENCDKDMYKTIAKKVTNKVYKDYQSHYQNEDSKERAKFTVDMFMTSKRKKAVVGLIEKYIEREKSSK</sequence>
<dbReference type="SUPFAM" id="SSF51905">
    <property type="entry name" value="FAD/NAD(P)-binding domain"/>
    <property type="match status" value="1"/>
</dbReference>
<dbReference type="InterPro" id="IPR002937">
    <property type="entry name" value="Amino_oxidase"/>
</dbReference>
<gene>
    <name evidence="3" type="ORF">RFI_01067</name>
</gene>
<evidence type="ECO:0000313" key="4">
    <source>
        <dbReference type="Proteomes" id="UP000023152"/>
    </source>
</evidence>
<comment type="caution">
    <text evidence="3">The sequence shown here is derived from an EMBL/GenBank/DDBJ whole genome shotgun (WGS) entry which is preliminary data.</text>
</comment>
<dbReference type="EMBL" id="ASPP01001098">
    <property type="protein sequence ID" value="ETO35995.1"/>
    <property type="molecule type" value="Genomic_DNA"/>
</dbReference>
<feature type="compositionally biased region" description="Basic residues" evidence="1">
    <location>
        <begin position="287"/>
        <end position="297"/>
    </location>
</feature>
<dbReference type="Gene3D" id="3.50.50.60">
    <property type="entry name" value="FAD/NAD(P)-binding domain"/>
    <property type="match status" value="1"/>
</dbReference>
<dbReference type="InterPro" id="IPR036188">
    <property type="entry name" value="FAD/NAD-bd_sf"/>
</dbReference>
<proteinExistence type="predicted"/>
<feature type="compositionally biased region" description="Basic and acidic residues" evidence="1">
    <location>
        <begin position="298"/>
        <end position="316"/>
    </location>
</feature>
<dbReference type="GO" id="GO:0016491">
    <property type="term" value="F:oxidoreductase activity"/>
    <property type="evidence" value="ECO:0007669"/>
    <property type="project" value="InterPro"/>
</dbReference>
<feature type="region of interest" description="Disordered" evidence="1">
    <location>
        <begin position="209"/>
        <end position="333"/>
    </location>
</feature>
<feature type="domain" description="Amine oxidase" evidence="2">
    <location>
        <begin position="11"/>
        <end position="40"/>
    </location>
</feature>
<evidence type="ECO:0000313" key="3">
    <source>
        <dbReference type="EMBL" id="ETO35995.1"/>
    </source>
</evidence>
<dbReference type="Proteomes" id="UP000023152">
    <property type="component" value="Unassembled WGS sequence"/>
</dbReference>
<dbReference type="OrthoDB" id="2219495at2759"/>
<reference evidence="3 4" key="1">
    <citation type="journal article" date="2013" name="Curr. Biol.">
        <title>The Genome of the Foraminiferan Reticulomyxa filosa.</title>
        <authorList>
            <person name="Glockner G."/>
            <person name="Hulsmann N."/>
            <person name="Schleicher M."/>
            <person name="Noegel A.A."/>
            <person name="Eichinger L."/>
            <person name="Gallinger C."/>
            <person name="Pawlowski J."/>
            <person name="Sierra R."/>
            <person name="Euteneuer U."/>
            <person name="Pillet L."/>
            <person name="Moustafa A."/>
            <person name="Platzer M."/>
            <person name="Groth M."/>
            <person name="Szafranski K."/>
            <person name="Schliwa M."/>
        </authorList>
    </citation>
    <scope>NUCLEOTIDE SEQUENCE [LARGE SCALE GENOMIC DNA]</scope>
</reference>
<accession>X6PBW4</accession>
<organism evidence="3 4">
    <name type="scientific">Reticulomyxa filosa</name>
    <dbReference type="NCBI Taxonomy" id="46433"/>
    <lineage>
        <taxon>Eukaryota</taxon>
        <taxon>Sar</taxon>
        <taxon>Rhizaria</taxon>
        <taxon>Retaria</taxon>
        <taxon>Foraminifera</taxon>
        <taxon>Monothalamids</taxon>
        <taxon>Reticulomyxidae</taxon>
        <taxon>Reticulomyxa</taxon>
    </lineage>
</organism>